<dbReference type="EMBL" id="FWWU01000009">
    <property type="protein sequence ID" value="SMB95810.1"/>
    <property type="molecule type" value="Genomic_DNA"/>
</dbReference>
<reference evidence="4 5" key="1">
    <citation type="submission" date="2017-04" db="EMBL/GenBank/DDBJ databases">
        <authorList>
            <person name="Afonso C.L."/>
            <person name="Miller P.J."/>
            <person name="Scott M.A."/>
            <person name="Spackman E."/>
            <person name="Goraichik I."/>
            <person name="Dimitrov K.M."/>
            <person name="Suarez D.L."/>
            <person name="Swayne D.E."/>
        </authorList>
    </citation>
    <scope>NUCLEOTIDE SEQUENCE [LARGE SCALE GENOMIC DNA]</scope>
    <source>
        <strain evidence="4 5">KR-140</strain>
    </source>
</reference>
<keyword evidence="5" id="KW-1185">Reference proteome</keyword>
<evidence type="ECO:0000256" key="1">
    <source>
        <dbReference type="ARBA" id="ARBA00022729"/>
    </source>
</evidence>
<evidence type="ECO:0000256" key="3">
    <source>
        <dbReference type="SAM" id="MobiDB-lite"/>
    </source>
</evidence>
<evidence type="ECO:0000313" key="5">
    <source>
        <dbReference type="Proteomes" id="UP000192582"/>
    </source>
</evidence>
<evidence type="ECO:0000313" key="4">
    <source>
        <dbReference type="EMBL" id="SMB95810.1"/>
    </source>
</evidence>
<dbReference type="AlphaFoldDB" id="A0A1W1VRF6"/>
<evidence type="ECO:0000256" key="2">
    <source>
        <dbReference type="ARBA" id="ARBA00022801"/>
    </source>
</evidence>
<gene>
    <name evidence="4" type="ORF">SAMN00790413_03009</name>
</gene>
<keyword evidence="2" id="KW-0378">Hydrolase</keyword>
<dbReference type="OrthoDB" id="9805640at2"/>
<dbReference type="Gene3D" id="3.40.50.1820">
    <property type="entry name" value="alpha/beta hydrolase"/>
    <property type="match status" value="1"/>
</dbReference>
<keyword evidence="1" id="KW-0732">Signal</keyword>
<dbReference type="PANTHER" id="PTHR43037:SF5">
    <property type="entry name" value="FERULOYL ESTERASE"/>
    <property type="match status" value="1"/>
</dbReference>
<dbReference type="PANTHER" id="PTHR43037">
    <property type="entry name" value="UNNAMED PRODUCT-RELATED"/>
    <property type="match status" value="1"/>
</dbReference>
<protein>
    <submittedName>
        <fullName evidence="4">Phospholipase/carboxylesterase</fullName>
    </submittedName>
</protein>
<dbReference type="RefSeq" id="WP_084050384.1">
    <property type="nucleotide sequence ID" value="NZ_FWWU01000009.1"/>
</dbReference>
<name>A0A1W1VRF6_9DEIO</name>
<organism evidence="4 5">
    <name type="scientific">Deinococcus hopiensis KR-140</name>
    <dbReference type="NCBI Taxonomy" id="695939"/>
    <lineage>
        <taxon>Bacteria</taxon>
        <taxon>Thermotogati</taxon>
        <taxon>Deinococcota</taxon>
        <taxon>Deinococci</taxon>
        <taxon>Deinococcales</taxon>
        <taxon>Deinococcaceae</taxon>
        <taxon>Deinococcus</taxon>
    </lineage>
</organism>
<dbReference type="InterPro" id="IPR029058">
    <property type="entry name" value="AB_hydrolase_fold"/>
</dbReference>
<accession>A0A1W1VRF6</accession>
<dbReference type="InterPro" id="IPR050955">
    <property type="entry name" value="Plant_Biomass_Hydrol_Est"/>
</dbReference>
<feature type="compositionally biased region" description="Basic and acidic residues" evidence="3">
    <location>
        <begin position="1"/>
        <end position="10"/>
    </location>
</feature>
<sequence length="231" mass="24319">MTERERRAAAEGRLTARPLSDPPETGARGLHPLGLSERRDGLLYAPATAHPAQPLPLIVALHGAGGDALGALAPLLPHAEARGLLLLAPESGAATWDLIEGVYGPDVAFIDRALAQVFGRYPVDARRVVLEGFSDGASYALSLGLGNGDLFTHVLAFAPGFIAPAATLGLPRVFVMHGTGDRVLPIDRCSRVIVPQLRRSGYGVEYLEFEGGHTVPGELVGRALGWLDDLG</sequence>
<proteinExistence type="predicted"/>
<dbReference type="SUPFAM" id="SSF53474">
    <property type="entry name" value="alpha/beta-Hydrolases"/>
    <property type="match status" value="1"/>
</dbReference>
<dbReference type="GO" id="GO:0016787">
    <property type="term" value="F:hydrolase activity"/>
    <property type="evidence" value="ECO:0007669"/>
    <property type="project" value="UniProtKB-KW"/>
</dbReference>
<dbReference type="Proteomes" id="UP000192582">
    <property type="component" value="Unassembled WGS sequence"/>
</dbReference>
<dbReference type="STRING" id="695939.SAMN00790413_03009"/>
<feature type="region of interest" description="Disordered" evidence="3">
    <location>
        <begin position="1"/>
        <end position="32"/>
    </location>
</feature>